<protein>
    <recommendedName>
        <fullName evidence="2">Wall-associated receptor kinase C-terminal domain-containing protein</fullName>
    </recommendedName>
</protein>
<dbReference type="InterPro" id="IPR032872">
    <property type="entry name" value="WAK_assoc_C"/>
</dbReference>
<dbReference type="EMBL" id="BTGU01012451">
    <property type="protein sequence ID" value="GMN75028.1"/>
    <property type="molecule type" value="Genomic_DNA"/>
</dbReference>
<feature type="domain" description="Wall-associated receptor kinase C-terminal" evidence="2">
    <location>
        <begin position="5"/>
        <end position="45"/>
    </location>
</feature>
<gene>
    <name evidence="4" type="ORF">TIFTF001_053305</name>
    <name evidence="3" type="ORF">TIFTF001_053318</name>
</gene>
<dbReference type="Pfam" id="PF14380">
    <property type="entry name" value="WAK_assoc"/>
    <property type="match status" value="1"/>
</dbReference>
<accession>A0AA88EIY7</accession>
<sequence>MTTGLLSRGFMLNWTASSCSYCNSTGGKCGFDFPTFHFKCYCPDRPHAARCDPPSEYN</sequence>
<keyword evidence="5" id="KW-1185">Reference proteome</keyword>
<comment type="caution">
    <text evidence="4">The sequence shown here is derived from an EMBL/GenBank/DDBJ whole genome shotgun (WGS) entry which is preliminary data.</text>
</comment>
<evidence type="ECO:0000313" key="3">
    <source>
        <dbReference type="EMBL" id="GMN70885.1"/>
    </source>
</evidence>
<dbReference type="AlphaFoldDB" id="A0AA88EIY7"/>
<evidence type="ECO:0000256" key="1">
    <source>
        <dbReference type="ARBA" id="ARBA00023180"/>
    </source>
</evidence>
<reference evidence="4" key="1">
    <citation type="submission" date="2023-07" db="EMBL/GenBank/DDBJ databases">
        <title>draft genome sequence of fig (Ficus carica).</title>
        <authorList>
            <person name="Takahashi T."/>
            <person name="Nishimura K."/>
        </authorList>
    </citation>
    <scope>NUCLEOTIDE SEQUENCE</scope>
</reference>
<keyword evidence="1" id="KW-0325">Glycoprotein</keyword>
<name>A0AA88EIY7_FICCA</name>
<evidence type="ECO:0000313" key="5">
    <source>
        <dbReference type="Proteomes" id="UP001187192"/>
    </source>
</evidence>
<organism evidence="4 5">
    <name type="scientific">Ficus carica</name>
    <name type="common">Common fig</name>
    <dbReference type="NCBI Taxonomy" id="3494"/>
    <lineage>
        <taxon>Eukaryota</taxon>
        <taxon>Viridiplantae</taxon>
        <taxon>Streptophyta</taxon>
        <taxon>Embryophyta</taxon>
        <taxon>Tracheophyta</taxon>
        <taxon>Spermatophyta</taxon>
        <taxon>Magnoliopsida</taxon>
        <taxon>eudicotyledons</taxon>
        <taxon>Gunneridae</taxon>
        <taxon>Pentapetalae</taxon>
        <taxon>rosids</taxon>
        <taxon>fabids</taxon>
        <taxon>Rosales</taxon>
        <taxon>Moraceae</taxon>
        <taxon>Ficeae</taxon>
        <taxon>Ficus</taxon>
    </lineage>
</organism>
<evidence type="ECO:0000313" key="4">
    <source>
        <dbReference type="EMBL" id="GMN75028.1"/>
    </source>
</evidence>
<dbReference type="EMBL" id="BTGU01012478">
    <property type="protein sequence ID" value="GMN70885.1"/>
    <property type="molecule type" value="Genomic_DNA"/>
</dbReference>
<proteinExistence type="predicted"/>
<evidence type="ECO:0000259" key="2">
    <source>
        <dbReference type="Pfam" id="PF14380"/>
    </source>
</evidence>
<dbReference type="Proteomes" id="UP001187192">
    <property type="component" value="Unassembled WGS sequence"/>
</dbReference>